<dbReference type="Pfam" id="PF13692">
    <property type="entry name" value="Glyco_trans_1_4"/>
    <property type="match status" value="1"/>
</dbReference>
<dbReference type="SUPFAM" id="SSF53756">
    <property type="entry name" value="UDP-Glycosyltransferase/glycogen phosphorylase"/>
    <property type="match status" value="1"/>
</dbReference>
<organism evidence="4 5">
    <name type="scientific">Siccirubricoccus deserti</name>
    <dbReference type="NCBI Taxonomy" id="2013562"/>
    <lineage>
        <taxon>Bacteria</taxon>
        <taxon>Pseudomonadati</taxon>
        <taxon>Pseudomonadota</taxon>
        <taxon>Alphaproteobacteria</taxon>
        <taxon>Acetobacterales</taxon>
        <taxon>Roseomonadaceae</taxon>
        <taxon>Siccirubricoccus</taxon>
    </lineage>
</organism>
<dbReference type="EMBL" id="JACOMF010000012">
    <property type="protein sequence ID" value="MBC4016138.1"/>
    <property type="molecule type" value="Genomic_DNA"/>
</dbReference>
<sequence>MTRRLRRLLVLLPSAGLGGAEAHTATLARDLAAAGVAVTLAIAPALAEAFGRMLGPGFATRLHAAEIDWRVDASPASNIARQAMAGAELVAAVAPDAVLLPLPWPSHGLGLMRALAGTPALAIAHLAPAALPDAEVAAARTAPAVHWVAVSAPVAARVATTFALPPDRILVIPNGVEVPPEDPAARAAARAAKRALLGLPPKAPLLIFAGRLDPAKGADLLPGIAAALASRATIAVLGAGPLRTELEGGALRLLGRVSDVPDWLLAADALLLPSRLEGCPLIFLEAAARHCPVIATAAALEAFPEAAGLAALAPGPGAARLAELAALCLADPAAARAVAAAAHRQAVLQQQSIMLGQYCARLRALPA</sequence>
<evidence type="ECO:0000256" key="2">
    <source>
        <dbReference type="ARBA" id="ARBA00022679"/>
    </source>
</evidence>
<dbReference type="GO" id="GO:0016757">
    <property type="term" value="F:glycosyltransferase activity"/>
    <property type="evidence" value="ECO:0007669"/>
    <property type="project" value="UniProtKB-KW"/>
</dbReference>
<feature type="domain" description="Glycosyltransferase subfamily 4-like N-terminal" evidence="3">
    <location>
        <begin position="18"/>
        <end position="177"/>
    </location>
</feature>
<keyword evidence="5" id="KW-1185">Reference proteome</keyword>
<accession>A0A9X0UDY8</accession>
<comment type="caution">
    <text evidence="4">The sequence shown here is derived from an EMBL/GenBank/DDBJ whole genome shotgun (WGS) entry which is preliminary data.</text>
</comment>
<proteinExistence type="predicted"/>
<gene>
    <name evidence="4" type="ORF">H7965_12465</name>
</gene>
<dbReference type="Proteomes" id="UP000600101">
    <property type="component" value="Unassembled WGS sequence"/>
</dbReference>
<dbReference type="InterPro" id="IPR028098">
    <property type="entry name" value="Glyco_trans_4-like_N"/>
</dbReference>
<evidence type="ECO:0000256" key="1">
    <source>
        <dbReference type="ARBA" id="ARBA00022676"/>
    </source>
</evidence>
<dbReference type="RefSeq" id="WP_186770905.1">
    <property type="nucleotide sequence ID" value="NZ_JACOMF010000012.1"/>
</dbReference>
<dbReference type="CDD" id="cd03801">
    <property type="entry name" value="GT4_PimA-like"/>
    <property type="match status" value="1"/>
</dbReference>
<dbReference type="Pfam" id="PF13439">
    <property type="entry name" value="Glyco_transf_4"/>
    <property type="match status" value="1"/>
</dbReference>
<evidence type="ECO:0000313" key="5">
    <source>
        <dbReference type="Proteomes" id="UP000600101"/>
    </source>
</evidence>
<dbReference type="Gene3D" id="3.40.50.2000">
    <property type="entry name" value="Glycogen Phosphorylase B"/>
    <property type="match status" value="2"/>
</dbReference>
<dbReference type="AlphaFoldDB" id="A0A9X0UDY8"/>
<reference evidence="4" key="1">
    <citation type="submission" date="2020-08" db="EMBL/GenBank/DDBJ databases">
        <authorList>
            <person name="Hu Y."/>
            <person name="Nguyen S.V."/>
            <person name="Li F."/>
            <person name="Fanning S."/>
        </authorList>
    </citation>
    <scope>NUCLEOTIDE SEQUENCE</scope>
    <source>
        <strain evidence="4">SYSU D8009</strain>
    </source>
</reference>
<keyword evidence="2" id="KW-0808">Transferase</keyword>
<dbReference type="PANTHER" id="PTHR12526">
    <property type="entry name" value="GLYCOSYLTRANSFERASE"/>
    <property type="match status" value="1"/>
</dbReference>
<protein>
    <submittedName>
        <fullName evidence="4">Glycosyltransferase family 4 protein</fullName>
    </submittedName>
</protein>
<evidence type="ECO:0000259" key="3">
    <source>
        <dbReference type="Pfam" id="PF13439"/>
    </source>
</evidence>
<dbReference type="PANTHER" id="PTHR12526:SF510">
    <property type="entry name" value="D-INOSITOL 3-PHOSPHATE GLYCOSYLTRANSFERASE"/>
    <property type="match status" value="1"/>
</dbReference>
<evidence type="ECO:0000313" key="4">
    <source>
        <dbReference type="EMBL" id="MBC4016138.1"/>
    </source>
</evidence>
<name>A0A9X0UDY8_9PROT</name>
<keyword evidence="1" id="KW-0328">Glycosyltransferase</keyword>